<dbReference type="Proteomes" id="UP000184080">
    <property type="component" value="Unassembled WGS sequence"/>
</dbReference>
<dbReference type="EMBL" id="FQZO01000002">
    <property type="protein sequence ID" value="SHI92393.1"/>
    <property type="molecule type" value="Genomic_DNA"/>
</dbReference>
<reference evidence="1 2" key="1">
    <citation type="submission" date="2016-11" db="EMBL/GenBank/DDBJ databases">
        <authorList>
            <person name="Jaros S."/>
            <person name="Januszkiewicz K."/>
            <person name="Wedrychowicz H."/>
        </authorList>
    </citation>
    <scope>NUCLEOTIDE SEQUENCE [LARGE SCALE GENOMIC DNA]</scope>
    <source>
        <strain evidence="1 2">DSM 21864</strain>
    </source>
</reference>
<organism evidence="1 2">
    <name type="scientific">Clostridium amylolyticum</name>
    <dbReference type="NCBI Taxonomy" id="1121298"/>
    <lineage>
        <taxon>Bacteria</taxon>
        <taxon>Bacillati</taxon>
        <taxon>Bacillota</taxon>
        <taxon>Clostridia</taxon>
        <taxon>Eubacteriales</taxon>
        <taxon>Clostridiaceae</taxon>
        <taxon>Clostridium</taxon>
    </lineage>
</organism>
<dbReference type="RefSeq" id="WP_073005665.1">
    <property type="nucleotide sequence ID" value="NZ_FQZO01000002.1"/>
</dbReference>
<dbReference type="STRING" id="1121298.SAMN05444401_1800"/>
<dbReference type="AlphaFoldDB" id="A0A1M6F403"/>
<protein>
    <submittedName>
        <fullName evidence="1">Uncharacterized protein</fullName>
    </submittedName>
</protein>
<dbReference type="OrthoDB" id="1935347at2"/>
<evidence type="ECO:0000313" key="2">
    <source>
        <dbReference type="Proteomes" id="UP000184080"/>
    </source>
</evidence>
<keyword evidence="2" id="KW-1185">Reference proteome</keyword>
<name>A0A1M6F403_9CLOT</name>
<sequence>MARKNTRNNKLLFNSKDITSPKVYALLVNLVNEDREDLAEQVLKVDYLLQYATTCIKGKDYIEARETLEKAISRIDIVKQEGFNTEYLDYLYEGISKKIK</sequence>
<gene>
    <name evidence="1" type="ORF">SAMN05444401_1800</name>
</gene>
<proteinExistence type="predicted"/>
<accession>A0A1M6F403</accession>
<evidence type="ECO:0000313" key="1">
    <source>
        <dbReference type="EMBL" id="SHI92393.1"/>
    </source>
</evidence>